<feature type="compositionally biased region" description="Polar residues" evidence="13">
    <location>
        <begin position="629"/>
        <end position="652"/>
    </location>
</feature>
<feature type="compositionally biased region" description="Acidic residues" evidence="13">
    <location>
        <begin position="786"/>
        <end position="824"/>
    </location>
</feature>
<evidence type="ECO:0000256" key="10">
    <source>
        <dbReference type="ARBA" id="ARBA00023006"/>
    </source>
</evidence>
<dbReference type="Pfam" id="PF03416">
    <property type="entry name" value="Peptidase_C54"/>
    <property type="match status" value="2"/>
</dbReference>
<comment type="caution">
    <text evidence="15">The sequence shown here is derived from an EMBL/GenBank/DDBJ whole genome shotgun (WGS) entry which is preliminary data.</text>
</comment>
<feature type="compositionally biased region" description="Low complexity" evidence="13">
    <location>
        <begin position="244"/>
        <end position="274"/>
    </location>
</feature>
<dbReference type="SUPFAM" id="SSF54001">
    <property type="entry name" value="Cysteine proteinases"/>
    <property type="match status" value="2"/>
</dbReference>
<feature type="compositionally biased region" description="Polar residues" evidence="13">
    <location>
        <begin position="275"/>
        <end position="287"/>
    </location>
</feature>
<keyword evidence="16" id="KW-1185">Reference proteome</keyword>
<dbReference type="Proteomes" id="UP000717328">
    <property type="component" value="Unassembled WGS sequence"/>
</dbReference>
<evidence type="ECO:0000256" key="8">
    <source>
        <dbReference type="ARBA" id="ARBA00022807"/>
    </source>
</evidence>
<sequence>MSGKSPRQSPVHAQHSSKLPKFLQKSSTRDRSKSITEPSGSASVSSLASGSGSSSSEVPPSKPRKSKFLIRDRDDKNRRSTDGVSSPPHSPLPPPPPSEPDRTSVDEPPVIIEPVAIPRPRLRSERSLSHGSDVSPGAHLSLYASTSATSRIGDLPTRLSGWFSHTFSTSSTDLSLPSLLASPSPSKTKSASAALLTAAKHGKGHLDKAVRYILDSDSTPDKCTEPIWILGVQHPGYEPPPPATSLSASTSSSRAPSLRASTSSTASHASNASTLDANTPSKNAQNPAANWPPVFYADFTSRVWLTYRSQFAPIRDVRLADLSGSEDGAATSSSPTPVRSRPWGWIGGGEKGWTSDSGWGCMLRTGQSLLANALIHLHLGRDWRRPPHAVHTADYATYVQIVTWFFDTPTPEAPFSVHRMALAGKELGTDVGQWFGPSTAAGAIKTLVNAFPEAGLGVSVATDGTLFETDVFAASHTGASSIRSPRRHVKALSSSWGDRPVLVLIGVRLGIGGVNPIYYDTIKSVGIAGGRPSSSYYFVGSQADNLFYLDPHHARPAIPLRPPPPNPKFIRDTTPESDFREFSLQGGSSAGHRDRERAQRRSGPTSPSSIRTGGGGSSTFSYHAPLSPSPLQQEFSTSSETDSNRSNSQAHTSPNLNPRSSRSPPPSVRHHHQSRFRSASHSHSPSPSEPMDVRELSMSASSSISVGPGALDPVQEHYVTAYHGAELKTFHCERVRKMPLSGLDPSMLIGFLCKNKADWYDFRKRVEKLPRTVFSVQDEPPSWPSDSDDNLGLESISEPDDLDMDLGSGDEDGAVEEDEEESEQFFDTRSASASMSSASASGSGSPSGRGKGKRAKSEEVDTEEDPVDPITPLPNARFAMGSDPQDQGADEDQDEDEVHRFEEGDIEDDWIDPSIPSTPAGPPQFSQKITTVAASAVESNVKREKKSRKGKKGEVPVPVPLVKIPLPSSNRPPQEHFPFPVSQRADETSAAHAEQRSRTSSTKATGKRMHTARARDGGRTQSGGVKGILTED</sequence>
<feature type="compositionally biased region" description="Polar residues" evidence="13">
    <location>
        <begin position="924"/>
        <end position="933"/>
    </location>
</feature>
<evidence type="ECO:0000256" key="5">
    <source>
        <dbReference type="ARBA" id="ARBA00022490"/>
    </source>
</evidence>
<comment type="catalytic activity">
    <reaction evidence="11">
        <text>[protein]-C-terminal L-amino acid-glycyl-phosphatidylethanolamide + H2O = [protein]-C-terminal L-amino acid-glycine + a 1,2-diacyl-sn-glycero-3-phosphoethanolamine</text>
        <dbReference type="Rhea" id="RHEA:67548"/>
        <dbReference type="Rhea" id="RHEA-COMP:17323"/>
        <dbReference type="Rhea" id="RHEA-COMP:17324"/>
        <dbReference type="ChEBI" id="CHEBI:15377"/>
        <dbReference type="ChEBI" id="CHEBI:64612"/>
        <dbReference type="ChEBI" id="CHEBI:172940"/>
        <dbReference type="ChEBI" id="CHEBI:172941"/>
    </reaction>
    <physiologicalReaction direction="left-to-right" evidence="11">
        <dbReference type="Rhea" id="RHEA:67549"/>
    </physiologicalReaction>
</comment>
<evidence type="ECO:0000256" key="4">
    <source>
        <dbReference type="ARBA" id="ARBA00022448"/>
    </source>
</evidence>
<feature type="compositionally biased region" description="Low complexity" evidence="13">
    <location>
        <begin position="681"/>
        <end position="690"/>
    </location>
</feature>
<evidence type="ECO:0000256" key="13">
    <source>
        <dbReference type="SAM" id="MobiDB-lite"/>
    </source>
</evidence>
<dbReference type="EMBL" id="JABCKI010000307">
    <property type="protein sequence ID" value="KAG5651052.1"/>
    <property type="molecule type" value="Genomic_DNA"/>
</dbReference>
<accession>A0A9P7GQ26</accession>
<reference evidence="15" key="2">
    <citation type="submission" date="2021-10" db="EMBL/GenBank/DDBJ databases">
        <title>Phylogenomics reveals ancestral predisposition of the termite-cultivated fungus Termitomyces towards a domesticated lifestyle.</title>
        <authorList>
            <person name="Auxier B."/>
            <person name="Grum-Grzhimaylo A."/>
            <person name="Cardenas M.E."/>
            <person name="Lodge J.D."/>
            <person name="Laessoe T."/>
            <person name="Pedersen O."/>
            <person name="Smith M.E."/>
            <person name="Kuyper T.W."/>
            <person name="Franco-Molano E.A."/>
            <person name="Baroni T.J."/>
            <person name="Aanen D.K."/>
        </authorList>
    </citation>
    <scope>NUCLEOTIDE SEQUENCE</scope>
    <source>
        <strain evidence="15">D49</strain>
    </source>
</reference>
<keyword evidence="6" id="KW-0645">Protease</keyword>
<dbReference type="InterPro" id="IPR046792">
    <property type="entry name" value="Peptidase_C54_cat"/>
</dbReference>
<gene>
    <name evidence="15" type="ORF">H0H81_010067</name>
</gene>
<feature type="region of interest" description="Disordered" evidence="13">
    <location>
        <begin position="775"/>
        <end position="1032"/>
    </location>
</feature>
<evidence type="ECO:0000256" key="7">
    <source>
        <dbReference type="ARBA" id="ARBA00022801"/>
    </source>
</evidence>
<evidence type="ECO:0000256" key="1">
    <source>
        <dbReference type="ARBA" id="ARBA00004329"/>
    </source>
</evidence>
<dbReference type="GO" id="GO:0015031">
    <property type="term" value="P:protein transport"/>
    <property type="evidence" value="ECO:0007669"/>
    <property type="project" value="UniProtKB-KW"/>
</dbReference>
<name>A0A9P7GQ26_9AGAR</name>
<dbReference type="GO" id="GO:0000423">
    <property type="term" value="P:mitophagy"/>
    <property type="evidence" value="ECO:0007669"/>
    <property type="project" value="TreeGrafter"/>
</dbReference>
<feature type="region of interest" description="Disordered" evidence="13">
    <location>
        <begin position="1"/>
        <end position="134"/>
    </location>
</feature>
<feature type="compositionally biased region" description="Basic and acidic residues" evidence="13">
    <location>
        <begin position="984"/>
        <end position="997"/>
    </location>
</feature>
<evidence type="ECO:0000256" key="6">
    <source>
        <dbReference type="ARBA" id="ARBA00022670"/>
    </source>
</evidence>
<dbReference type="InterPro" id="IPR038765">
    <property type="entry name" value="Papain-like_cys_pep_sf"/>
</dbReference>
<evidence type="ECO:0000256" key="9">
    <source>
        <dbReference type="ARBA" id="ARBA00022927"/>
    </source>
</evidence>
<feature type="compositionally biased region" description="Pro residues" evidence="13">
    <location>
        <begin position="88"/>
        <end position="98"/>
    </location>
</feature>
<reference evidence="15" key="1">
    <citation type="submission" date="2021-02" db="EMBL/GenBank/DDBJ databases">
        <authorList>
            <person name="Nieuwenhuis M."/>
            <person name="Van De Peppel L.J.J."/>
        </authorList>
    </citation>
    <scope>NUCLEOTIDE SEQUENCE</scope>
    <source>
        <strain evidence="15">D49</strain>
    </source>
</reference>
<comment type="similarity">
    <text evidence="3">Belongs to the peptidase C54 family.</text>
</comment>
<dbReference type="PANTHER" id="PTHR22624:SF49">
    <property type="entry name" value="CYSTEINE PROTEASE"/>
    <property type="match status" value="1"/>
</dbReference>
<keyword evidence="5" id="KW-0963">Cytoplasm</keyword>
<keyword evidence="10" id="KW-0072">Autophagy</keyword>
<dbReference type="GO" id="GO:0019786">
    <property type="term" value="F:protein-phosphatidylethanolamide deconjugating activity"/>
    <property type="evidence" value="ECO:0007669"/>
    <property type="project" value="InterPro"/>
</dbReference>
<feature type="compositionally biased region" description="Low complexity" evidence="13">
    <location>
        <begin position="601"/>
        <end position="611"/>
    </location>
</feature>
<dbReference type="InterPro" id="IPR005078">
    <property type="entry name" value="Peptidase_C54"/>
</dbReference>
<evidence type="ECO:0000256" key="3">
    <source>
        <dbReference type="ARBA" id="ARBA00010958"/>
    </source>
</evidence>
<dbReference type="GO" id="GO:0034727">
    <property type="term" value="P:piecemeal microautophagy of the nucleus"/>
    <property type="evidence" value="ECO:0007669"/>
    <property type="project" value="TreeGrafter"/>
</dbReference>
<evidence type="ECO:0000259" key="14">
    <source>
        <dbReference type="Pfam" id="PF03416"/>
    </source>
</evidence>
<feature type="region of interest" description="Disordered" evidence="13">
    <location>
        <begin position="239"/>
        <end position="287"/>
    </location>
</feature>
<keyword evidence="8" id="KW-0788">Thiol protease</keyword>
<evidence type="ECO:0000313" key="15">
    <source>
        <dbReference type="EMBL" id="KAG5651052.1"/>
    </source>
</evidence>
<feature type="compositionally biased region" description="Low complexity" evidence="13">
    <location>
        <begin position="829"/>
        <end position="848"/>
    </location>
</feature>
<feature type="compositionally biased region" description="Basic residues" evidence="13">
    <location>
        <begin position="668"/>
        <end position="680"/>
    </location>
</feature>
<feature type="compositionally biased region" description="Basic and acidic residues" evidence="13">
    <location>
        <begin position="69"/>
        <end position="81"/>
    </location>
</feature>
<keyword evidence="9" id="KW-0653">Protein transport</keyword>
<dbReference type="GO" id="GO:0016485">
    <property type="term" value="P:protein processing"/>
    <property type="evidence" value="ECO:0007669"/>
    <property type="project" value="TreeGrafter"/>
</dbReference>
<organism evidence="15 16">
    <name type="scientific">Sphagnurus paluster</name>
    <dbReference type="NCBI Taxonomy" id="117069"/>
    <lineage>
        <taxon>Eukaryota</taxon>
        <taxon>Fungi</taxon>
        <taxon>Dikarya</taxon>
        <taxon>Basidiomycota</taxon>
        <taxon>Agaricomycotina</taxon>
        <taxon>Agaricomycetes</taxon>
        <taxon>Agaricomycetidae</taxon>
        <taxon>Agaricales</taxon>
        <taxon>Tricholomatineae</taxon>
        <taxon>Lyophyllaceae</taxon>
        <taxon>Sphagnurus</taxon>
    </lineage>
</organism>
<proteinExistence type="inferred from homology"/>
<keyword evidence="4" id="KW-0813">Transport</keyword>
<dbReference type="GO" id="GO:0004197">
    <property type="term" value="F:cysteine-type endopeptidase activity"/>
    <property type="evidence" value="ECO:0007669"/>
    <property type="project" value="TreeGrafter"/>
</dbReference>
<evidence type="ECO:0000313" key="16">
    <source>
        <dbReference type="Proteomes" id="UP000717328"/>
    </source>
</evidence>
<dbReference type="AlphaFoldDB" id="A0A9P7GQ26"/>
<feature type="compositionally biased region" description="Low complexity" evidence="13">
    <location>
        <begin position="107"/>
        <end position="119"/>
    </location>
</feature>
<dbReference type="GO" id="GO:0000407">
    <property type="term" value="C:phagophore assembly site"/>
    <property type="evidence" value="ECO:0007669"/>
    <property type="project" value="UniProtKB-SubCell"/>
</dbReference>
<feature type="compositionally biased region" description="Low complexity" evidence="13">
    <location>
        <begin position="37"/>
        <end position="59"/>
    </location>
</feature>
<feature type="region of interest" description="Disordered" evidence="13">
    <location>
        <begin position="579"/>
        <end position="708"/>
    </location>
</feature>
<evidence type="ECO:0000256" key="2">
    <source>
        <dbReference type="ARBA" id="ARBA00004496"/>
    </source>
</evidence>
<feature type="domain" description="Peptidase C54 catalytic" evidence="14">
    <location>
        <begin position="711"/>
        <end position="764"/>
    </location>
</feature>
<dbReference type="GO" id="GO:0035973">
    <property type="term" value="P:aggrephagy"/>
    <property type="evidence" value="ECO:0007669"/>
    <property type="project" value="TreeGrafter"/>
</dbReference>
<keyword evidence="7" id="KW-0378">Hydrolase</keyword>
<feature type="compositionally biased region" description="Low complexity" evidence="13">
    <location>
        <begin position="653"/>
        <end position="662"/>
    </location>
</feature>
<feature type="domain" description="Peptidase C54 catalytic" evidence="14">
    <location>
        <begin position="295"/>
        <end position="571"/>
    </location>
</feature>
<dbReference type="PANTHER" id="PTHR22624">
    <property type="entry name" value="CYSTEINE PROTEASE ATG4"/>
    <property type="match status" value="1"/>
</dbReference>
<evidence type="ECO:0000256" key="12">
    <source>
        <dbReference type="ARBA" id="ARBA00030240"/>
    </source>
</evidence>
<feature type="region of interest" description="Disordered" evidence="13">
    <location>
        <begin position="324"/>
        <end position="345"/>
    </location>
</feature>
<dbReference type="GO" id="GO:0000045">
    <property type="term" value="P:autophagosome assembly"/>
    <property type="evidence" value="ECO:0007669"/>
    <property type="project" value="TreeGrafter"/>
</dbReference>
<dbReference type="OrthoDB" id="2960936at2759"/>
<feature type="compositionally biased region" description="Low complexity" evidence="13">
    <location>
        <begin position="331"/>
        <end position="342"/>
    </location>
</feature>
<evidence type="ECO:0000256" key="11">
    <source>
        <dbReference type="ARBA" id="ARBA00029362"/>
    </source>
</evidence>
<comment type="subcellular location">
    <subcellularLocation>
        <location evidence="2">Cytoplasm</location>
    </subcellularLocation>
    <subcellularLocation>
        <location evidence="1">Preautophagosomal structure</location>
    </subcellularLocation>
</comment>
<protein>
    <recommendedName>
        <fullName evidence="12">Autophagy-related protein 4</fullName>
    </recommendedName>
</protein>